<dbReference type="OrthoDB" id="10253115at2759"/>
<dbReference type="PANTHER" id="PTHR24096:SF267">
    <property type="entry name" value="MALONATE--COA LIGASE ACSF3, MITOCHONDRIAL"/>
    <property type="match status" value="1"/>
</dbReference>
<dbReference type="GeneID" id="8847845"/>
<feature type="domain" description="AMP-dependent synthetase/ligase" evidence="1">
    <location>
        <begin position="305"/>
        <end position="541"/>
    </location>
</feature>
<sequence>MVNSELNKLPFHEQELIEKHLTNMNLLGGLDHYDHAGYLKYSDRMGNSSSGSEIFIHQDLLKNNSNVLEMNHTSNSKQLSFADPDIRKQLMDEYNKHILNPYGNGLSRLFDCVDLHANQRPNDIAIREYNTGEDVTWSQLQLSSRAIAAKMLSLGSFKKGDIVVTHLPLLKEHLYFMYACWRLGVIVVPLDLRLKDSEICVSLDKLLGITPNDTKGNGKVKMFVFLGKTPIHDFRPIIDQVMDRFVSKIPHWIQFQKEKEFIMPRAVSVTDFLSDAKSVYIMNRIKELSLGMILPSSLVSTVASMEAQCTRRTPNLIIFTTGSTGVSKAAILCHEGILMQNLATKIAFTGIFPNPHKLVNLCNLPPSHVGCLTEQVLTAIYGGGQLVIIHVFEPEKSLDAVQKYKCNLIGQIPALFSMEWALPNYKKYDISSLGMAIYGGQAVTKPFLHKMQAMAPYIGSGLGLTETAGFCTYTPVGISVDQMSLSIGFDAPFCPISIRDPPRKVTCPRTGKVFLIAGEEKKPGEVGEICHNGPQIFLGYLNDSKTTGETIIPIDLDTAAKLDYSKILNYDPIDGNLNGTNKSGIVNQTHPVNYYNLLLYTGDIGSYDSTGLHFASRRKFIIKPKGYQVFPGEVEEHLEQHFKLLGAPQSLKNGKLWDMVKSRFEEQKDESAVLRVGVVGVEHEIYSEAVVAVVELKKDLVELAKQHTTDPERWFDLILNEKEIIEACKDIAAYKRPSYIDYLALQDFAKKQAAALEQKKKLRYSSL</sequence>
<dbReference type="KEGG" id="ngr:NAEGRDRAFT_68043"/>
<evidence type="ECO:0000259" key="1">
    <source>
        <dbReference type="Pfam" id="PF00501"/>
    </source>
</evidence>
<dbReference type="InterPro" id="IPR042099">
    <property type="entry name" value="ANL_N_sf"/>
</dbReference>
<dbReference type="PROSITE" id="PS00455">
    <property type="entry name" value="AMP_BINDING"/>
    <property type="match status" value="1"/>
</dbReference>
<reference evidence="2 3" key="1">
    <citation type="journal article" date="2010" name="Cell">
        <title>The genome of Naegleria gruberi illuminates early eukaryotic versatility.</title>
        <authorList>
            <person name="Fritz-Laylin L.K."/>
            <person name="Prochnik S.E."/>
            <person name="Ginger M.L."/>
            <person name="Dacks J.B."/>
            <person name="Carpenter M.L."/>
            <person name="Field M.C."/>
            <person name="Kuo A."/>
            <person name="Paredez A."/>
            <person name="Chapman J."/>
            <person name="Pham J."/>
            <person name="Shu S."/>
            <person name="Neupane R."/>
            <person name="Cipriano M."/>
            <person name="Mancuso J."/>
            <person name="Tu H."/>
            <person name="Salamov A."/>
            <person name="Lindquist E."/>
            <person name="Shapiro H."/>
            <person name="Lucas S."/>
            <person name="Grigoriev I.V."/>
            <person name="Cande W.Z."/>
            <person name="Fulton C."/>
            <person name="Rokhsar D.S."/>
            <person name="Dawson S.C."/>
        </authorList>
    </citation>
    <scope>NUCLEOTIDE SEQUENCE [LARGE SCALE GENOMIC DNA]</scope>
    <source>
        <strain evidence="2 3">NEG-M</strain>
    </source>
</reference>
<dbReference type="Gene3D" id="3.30.300.30">
    <property type="match status" value="1"/>
</dbReference>
<dbReference type="GO" id="GO:0016405">
    <property type="term" value="F:CoA-ligase activity"/>
    <property type="evidence" value="ECO:0007669"/>
    <property type="project" value="TreeGrafter"/>
</dbReference>
<dbReference type="STRING" id="5762.D2VGN7"/>
<dbReference type="CDD" id="cd04433">
    <property type="entry name" value="AFD_class_I"/>
    <property type="match status" value="1"/>
</dbReference>
<dbReference type="Gene3D" id="3.40.50.12780">
    <property type="entry name" value="N-terminal domain of ligase-like"/>
    <property type="match status" value="1"/>
</dbReference>
<dbReference type="RefSeq" id="XP_002676744.1">
    <property type="nucleotide sequence ID" value="XM_002676698.1"/>
</dbReference>
<dbReference type="AlphaFoldDB" id="D2VGN7"/>
<evidence type="ECO:0000313" key="3">
    <source>
        <dbReference type="Proteomes" id="UP000006671"/>
    </source>
</evidence>
<dbReference type="PANTHER" id="PTHR24096">
    <property type="entry name" value="LONG-CHAIN-FATTY-ACID--COA LIGASE"/>
    <property type="match status" value="1"/>
</dbReference>
<evidence type="ECO:0000313" key="2">
    <source>
        <dbReference type="EMBL" id="EFC44000.1"/>
    </source>
</evidence>
<dbReference type="SUPFAM" id="SSF56801">
    <property type="entry name" value="Acetyl-CoA synthetase-like"/>
    <property type="match status" value="1"/>
</dbReference>
<dbReference type="Proteomes" id="UP000006671">
    <property type="component" value="Unassembled WGS sequence"/>
</dbReference>
<dbReference type="InterPro" id="IPR000873">
    <property type="entry name" value="AMP-dep_synth/lig_dom"/>
</dbReference>
<dbReference type="InterPro" id="IPR020845">
    <property type="entry name" value="AMP-binding_CS"/>
</dbReference>
<keyword evidence="3" id="KW-1185">Reference proteome</keyword>
<dbReference type="eggNOG" id="KOG1176">
    <property type="taxonomic scope" value="Eukaryota"/>
</dbReference>
<dbReference type="EMBL" id="GG738870">
    <property type="protein sequence ID" value="EFC44000.1"/>
    <property type="molecule type" value="Genomic_DNA"/>
</dbReference>
<feature type="domain" description="AMP-dependent synthetase/ligase" evidence="1">
    <location>
        <begin position="116"/>
        <end position="203"/>
    </location>
</feature>
<dbReference type="InterPro" id="IPR045851">
    <property type="entry name" value="AMP-bd_C_sf"/>
</dbReference>
<name>D2VGN7_NAEGR</name>
<gene>
    <name evidence="2" type="ORF">NAEGRDRAFT_68043</name>
</gene>
<dbReference type="InParanoid" id="D2VGN7"/>
<proteinExistence type="predicted"/>
<dbReference type="VEuPathDB" id="AmoebaDB:NAEGRDRAFT_68043"/>
<protein>
    <submittedName>
        <fullName evidence="2">Predicted protein</fullName>
    </submittedName>
</protein>
<accession>D2VGN7</accession>
<organism evidence="3">
    <name type="scientific">Naegleria gruberi</name>
    <name type="common">Amoeba</name>
    <dbReference type="NCBI Taxonomy" id="5762"/>
    <lineage>
        <taxon>Eukaryota</taxon>
        <taxon>Discoba</taxon>
        <taxon>Heterolobosea</taxon>
        <taxon>Tetramitia</taxon>
        <taxon>Eutetramitia</taxon>
        <taxon>Vahlkampfiidae</taxon>
        <taxon>Naegleria</taxon>
    </lineage>
</organism>
<dbReference type="Pfam" id="PF00501">
    <property type="entry name" value="AMP-binding"/>
    <property type="match status" value="2"/>
</dbReference>